<evidence type="ECO:0000256" key="7">
    <source>
        <dbReference type="SAM" id="MobiDB-lite"/>
    </source>
</evidence>
<dbReference type="Pfam" id="PF08323">
    <property type="entry name" value="Glyco_transf_5"/>
    <property type="match status" value="1"/>
</dbReference>
<feature type="transmembrane region" description="Helical" evidence="8">
    <location>
        <begin position="2161"/>
        <end position="2185"/>
    </location>
</feature>
<evidence type="ECO:0000256" key="5">
    <source>
        <dbReference type="ARBA" id="ARBA00023316"/>
    </source>
</evidence>
<keyword evidence="8" id="KW-0472">Membrane</keyword>
<dbReference type="InterPro" id="IPR058654">
    <property type="entry name" value="Mok11-14/Ags1-like_TM"/>
</dbReference>
<feature type="transmembrane region" description="Helical" evidence="8">
    <location>
        <begin position="2233"/>
        <end position="2253"/>
    </location>
</feature>
<dbReference type="Pfam" id="PF26127">
    <property type="entry name" value="12TM_Mok13"/>
    <property type="match status" value="1"/>
</dbReference>
<feature type="domain" description="Glycosyl hydrolase family 13 catalytic" evidence="10">
    <location>
        <begin position="66"/>
        <end position="519"/>
    </location>
</feature>
<dbReference type="Proteomes" id="UP000030671">
    <property type="component" value="Unassembled WGS sequence"/>
</dbReference>
<evidence type="ECO:0000256" key="3">
    <source>
        <dbReference type="ARBA" id="ARBA00022676"/>
    </source>
</evidence>
<evidence type="ECO:0000313" key="12">
    <source>
        <dbReference type="Proteomes" id="UP000030671"/>
    </source>
</evidence>
<feature type="transmembrane region" description="Helical" evidence="8">
    <location>
        <begin position="1919"/>
        <end position="1939"/>
    </location>
</feature>
<dbReference type="InterPro" id="IPR058655">
    <property type="entry name" value="Mok11-14/Ags1-like"/>
</dbReference>
<dbReference type="InParanoid" id="W4KJ31"/>
<sequence>MRLPLVAYSLLSLCGLARASPYRDDLTQYNLNVNQNAASPIEYKASRPNTTYTPSPTNWRSIPFYTILMDKFADGDPSNDDYFGTMFESDWRETQLRSGGDLKGLVSKLDYIQGMGVQGIFISGTPFLNMLWQADSYSPLDFTVLDPHWGTIDDWRWAIDQIHARGMYFMADFTVGTMADLIGFEGHLNSSTPFDLDEYDSVWKNPTYTPWNFTEYKDFSIVNERNTSCKLPTLWLNDGTVVDPGHTGCMESDFDQYGDMEAFGVHPDWERQLAKFASVQDRLREWKPEVMAKLQVFACMAIEALDLDAIRVDKSTQVTVDALASWASSTRSCASAVGKKNFYISGEVTGGDTFGSLYYGRGRTPTQLPPGFLAAANLTASQNEYFLRDKPLNALDGVAFHYSIYRSLSRFLGMDGNLQVAFDVDVNFVTAWNQMFVNNDFLNPGTGVVDPRHMFGTSNFDVFRWPSLENGTQRSVLGTFITSLVMPGIPLLYYGEEQNFYVYDTGAANYLYGRQAMFSTKAWQRHGCYRLGSEQYFNMPLDKSVIGCMDDWNSLDHFDPTADSRRMISHFMYLRTVYNALQDGFNLVQRGNWTYMIQRPGSNETETEMGLWSASRSGISGVQTLTGNHTDQVWLLFTNENSTQTYQFDCKGSLWISSPYQSGTIVRNLFAPFEQYTLQDSLSSYNNDGKAPYYGCLNTITMDPYGYKALVPLAEWVGPRAALTSFYPGHDARLDSSVNSSTVTVRFEFNVAMDCDSITSALSLNMSSSGKGSTPSFSKTAISCGAVTNPAATTLPGDMTSAYYWSVELQNVPDGILALTLNKPAAADGTTTNTVDTLLLRKGASDNVIVFPDSDYDSSSFGFSSGQYTFAHKAYGADSFRYSWNYGMNWTTWKNWEDTTTIDESVFASSDNFWTGQHIMVQYWSDVAKSASMVVHADRGFSQERRVPQFLARGPFNQWGFDQGISAEMTQSGDGKWELEIMANWPTYVQLNVFGYDNYYYGDVDGDGVLDRLPPNTAAPNYLNMSAPPHPHLAWNLVVDDRSMTWTLVPRGQSAVGAIMYALLLSIPVVTGTLAVVIFMWSFYGIRHNKWGVKPAKDHSHYFPILGTLGNKSKSDLDGGVLTTEKIFGHHKHGDIIGWPELKDKRRKVIIATLEYEIIDWKVKVKIGGLGVMSSLMGKAMTDVDLVWVIPKVKDVEYPQGDPAEPIEVIIFGEPYLIEVETHVLDNITYVILDSPVFRAQTKADPYPARMDDLSSAIFYSTWNQAIAATVRRMPDIDIYHINDYHGALAPIYLLPKVLPVCLSLHNAEFQGLWPLRTKEEMKEVCSAFNISKEHCTKYVQFGNTFNLLHAAASFIAVHQKSIGVAGVSDKYGKRSWARYPALWTLKHVDSLPNPDPSDIEALDEHAVKVKDIQIDQSAEAERPEHKRQAQEWAGINQDPHADLFVFVGRWSKQKGVDLIADVMPSLLEKRPSIQLITVGPVIDLYGRFAAEKLNRLMELYPDRVYSKPEFTALPPYLFSGADFALIPSRDEPFGLVAVEFGRKGALGVGSRLGGLGLMPGWWFPVESSSTGHMLSQLSKTIKMALKSTEEERAILRARSAVQRFPVVEWRQRTEDFHKRSIYQSRTIAGHDAWRPSDGGMVATSAIEDTDDWDPAHETHPSQPDWDSRSISNSPHVNTPGGQWSQESLTPGGDPFLTAPPRLLPDNRRGSFSTDISDVEGDYRNSIDTRPDGQQEFGNFLDRANRTIAKDQRNAPDPFLEAPTRPFGAHNRISSVESIASIVDEKSNSPLNKAIASFTDSDGGVAQEFVQKLQNLSSENSKGELSIERYLQKSEEAFFDKVRKDKLSSAASVRSSQRDSVWGTPAPSLYDHSRPSSPNAPPSSAGGYGDYDGPLPHDNGEVVIMTGLQIAMAREIGGWPLYTIVIALGQMLSATSFQITLLSGQNSVDDLQLYVLGAVFLAASAVWYPLFRLKPSVYVLSAPWLFFGLAFFLVGLPSLTTALHPAHKILSSIATWAYAVASAAAFLFFGLNFGEEAGAATEVWMLRACIVQGSQQIWVAALWYWGHELNGASANSMPPWWTILILWPLAAISFLFAYLMLYGLPEYYRQTPPKVPNFIATLFRRKLVLWFLASEILRDYWLSGPYGRNWSFLWSVPIPKWQIALLIVAFFVGVWGLMLYVLTYFSKTHTWLLPVFAVGLGAPRWCQMLWGTSSLALYIPWAGKGGPYLGISLWLWLGVLDAIQGVGLGMILLQTLSRLHVCATLAFSQIIGSICVMVARATAPNRVGPESVFPDAAKWDFSDGLKGSPMASAPFWIALICQIVIVIGYFWFYRKEQLSRP</sequence>
<keyword evidence="3" id="KW-0328">Glycosyltransferase</keyword>
<dbReference type="FunFam" id="3.40.50.2000:FF:000052">
    <property type="entry name" value="Alpha-1,3-glucan synthase Ags2"/>
    <property type="match status" value="1"/>
</dbReference>
<comment type="catalytic activity">
    <reaction evidence="6">
        <text>[(1-&gt;3)-alpha-D-glucosyl](n) + UDP-alpha-D-glucose = [(1-&gt;3)-alpha-D-glucosyl](n+1) + UDP + H(+)</text>
        <dbReference type="Rhea" id="RHEA:19749"/>
        <dbReference type="Rhea" id="RHEA-COMP:11150"/>
        <dbReference type="Rhea" id="RHEA-COMP:11151"/>
        <dbReference type="ChEBI" id="CHEBI:15378"/>
        <dbReference type="ChEBI" id="CHEBI:28100"/>
        <dbReference type="ChEBI" id="CHEBI:58223"/>
        <dbReference type="ChEBI" id="CHEBI:58885"/>
        <dbReference type="EC" id="2.4.1.183"/>
    </reaction>
</comment>
<dbReference type="InterPro" id="IPR058656">
    <property type="entry name" value="Mok11-13/Ags1-like_GH"/>
</dbReference>
<dbReference type="SUPFAM" id="SSF53756">
    <property type="entry name" value="UDP-Glycosyltransferase/glycogen phosphorylase"/>
    <property type="match status" value="1"/>
</dbReference>
<dbReference type="Pfam" id="PF26122">
    <property type="entry name" value="CBM_Mok13"/>
    <property type="match status" value="1"/>
</dbReference>
<proteinExistence type="inferred from homology"/>
<dbReference type="Pfam" id="PF26108">
    <property type="entry name" value="GH_Mok13"/>
    <property type="match status" value="1"/>
</dbReference>
<dbReference type="PANTHER" id="PTHR47182:SF2">
    <property type="entry name" value="CELL WALL ALPHA-1,3-GLUCAN SYNTHASE AGS1"/>
    <property type="match status" value="1"/>
</dbReference>
<dbReference type="SMART" id="SM00642">
    <property type="entry name" value="Aamy"/>
    <property type="match status" value="1"/>
</dbReference>
<dbReference type="GO" id="GO:0047657">
    <property type="term" value="F:alpha-1,3-glucan synthase activity"/>
    <property type="evidence" value="ECO:0007669"/>
    <property type="project" value="UniProtKB-EC"/>
</dbReference>
<dbReference type="CDD" id="cd11323">
    <property type="entry name" value="AmyAc_AGS"/>
    <property type="match status" value="1"/>
</dbReference>
<evidence type="ECO:0000256" key="4">
    <source>
        <dbReference type="ARBA" id="ARBA00022679"/>
    </source>
</evidence>
<dbReference type="HOGENOM" id="CLU_000488_0_0_1"/>
<evidence type="ECO:0000256" key="2">
    <source>
        <dbReference type="ARBA" id="ARBA00012688"/>
    </source>
</evidence>
<feature type="transmembrane region" description="Helical" evidence="8">
    <location>
        <begin position="2313"/>
        <end position="2332"/>
    </location>
</feature>
<keyword evidence="5" id="KW-0961">Cell wall biogenesis/degradation</keyword>
<dbReference type="EMBL" id="KI925455">
    <property type="protein sequence ID" value="ETW85852.1"/>
    <property type="molecule type" value="Genomic_DNA"/>
</dbReference>
<dbReference type="Pfam" id="PF26114">
    <property type="entry name" value="Ig_2_Mok13"/>
    <property type="match status" value="1"/>
</dbReference>
<dbReference type="InterPro" id="IPR058658">
    <property type="entry name" value="Mok11-13/Ags1-like_Ig_2"/>
</dbReference>
<dbReference type="EC" id="2.4.1.183" evidence="2"/>
<dbReference type="InterPro" id="IPR058657">
    <property type="entry name" value="Mok11-13/Ags1-like_Ig"/>
</dbReference>
<dbReference type="FunFam" id="3.40.50.2000:FF:000157">
    <property type="entry name" value="Alpha-1,3-glucan synthase, variant"/>
    <property type="match status" value="1"/>
</dbReference>
<dbReference type="FunFam" id="3.20.20.80:FF:000162">
    <property type="entry name" value="Cell wall alpha-1,3-glucan synthase mok12"/>
    <property type="match status" value="1"/>
</dbReference>
<comment type="similarity">
    <text evidence="1">Belongs to the glycosyltransferase group 1 family.</text>
</comment>
<dbReference type="CDD" id="cd03791">
    <property type="entry name" value="GT5_Glycogen_synthase_DULL1-like"/>
    <property type="match status" value="1"/>
</dbReference>
<feature type="transmembrane region" description="Helical" evidence="8">
    <location>
        <begin position="1058"/>
        <end position="1084"/>
    </location>
</feature>
<dbReference type="GO" id="GO:0009277">
    <property type="term" value="C:fungal-type cell wall"/>
    <property type="evidence" value="ECO:0007669"/>
    <property type="project" value="TreeGrafter"/>
</dbReference>
<dbReference type="InterPro" id="IPR013534">
    <property type="entry name" value="Starch_synth_cat_dom"/>
</dbReference>
<accession>W4KJ31</accession>
<reference evidence="11 12" key="1">
    <citation type="journal article" date="2012" name="New Phytol.">
        <title>Insight into trade-off between wood decay and parasitism from the genome of a fungal forest pathogen.</title>
        <authorList>
            <person name="Olson A."/>
            <person name="Aerts A."/>
            <person name="Asiegbu F."/>
            <person name="Belbahri L."/>
            <person name="Bouzid O."/>
            <person name="Broberg A."/>
            <person name="Canback B."/>
            <person name="Coutinho P.M."/>
            <person name="Cullen D."/>
            <person name="Dalman K."/>
            <person name="Deflorio G."/>
            <person name="van Diepen L.T."/>
            <person name="Dunand C."/>
            <person name="Duplessis S."/>
            <person name="Durling M."/>
            <person name="Gonthier P."/>
            <person name="Grimwood J."/>
            <person name="Fossdal C.G."/>
            <person name="Hansson D."/>
            <person name="Henrissat B."/>
            <person name="Hietala A."/>
            <person name="Himmelstrand K."/>
            <person name="Hoffmeister D."/>
            <person name="Hogberg N."/>
            <person name="James T.Y."/>
            <person name="Karlsson M."/>
            <person name="Kohler A."/>
            <person name="Kues U."/>
            <person name="Lee Y.H."/>
            <person name="Lin Y.C."/>
            <person name="Lind M."/>
            <person name="Lindquist E."/>
            <person name="Lombard V."/>
            <person name="Lucas S."/>
            <person name="Lunden K."/>
            <person name="Morin E."/>
            <person name="Murat C."/>
            <person name="Park J."/>
            <person name="Raffaello T."/>
            <person name="Rouze P."/>
            <person name="Salamov A."/>
            <person name="Schmutz J."/>
            <person name="Solheim H."/>
            <person name="Stahlberg J."/>
            <person name="Velez H."/>
            <person name="de Vries R.P."/>
            <person name="Wiebenga A."/>
            <person name="Woodward S."/>
            <person name="Yakovlev I."/>
            <person name="Garbelotto M."/>
            <person name="Martin F."/>
            <person name="Grigoriev I.V."/>
            <person name="Stenlid J."/>
        </authorList>
    </citation>
    <scope>NUCLEOTIDE SEQUENCE [LARGE SCALE GENOMIC DNA]</scope>
    <source>
        <strain evidence="11 12">TC 32-1</strain>
    </source>
</reference>
<feature type="transmembrane region" description="Helical" evidence="8">
    <location>
        <begin position="2009"/>
        <end position="2031"/>
    </location>
</feature>
<dbReference type="Pfam" id="PF00534">
    <property type="entry name" value="Glycos_transf_1"/>
    <property type="match status" value="1"/>
</dbReference>
<evidence type="ECO:0000313" key="11">
    <source>
        <dbReference type="EMBL" id="ETW85852.1"/>
    </source>
</evidence>
<feature type="compositionally biased region" description="Polar residues" evidence="7">
    <location>
        <begin position="1849"/>
        <end position="1859"/>
    </location>
</feature>
<keyword evidence="8" id="KW-0812">Transmembrane</keyword>
<protein>
    <recommendedName>
        <fullName evidence="2">alpha-1,3-glucan synthase</fullName>
        <ecNumber evidence="2">2.4.1.183</ecNumber>
    </recommendedName>
</protein>
<dbReference type="InterPro" id="IPR006047">
    <property type="entry name" value="GH13_cat_dom"/>
</dbReference>
<evidence type="ECO:0000259" key="10">
    <source>
        <dbReference type="SMART" id="SM00642"/>
    </source>
</evidence>
<dbReference type="PANTHER" id="PTHR47182">
    <property type="entry name" value="CELL WALL ALPHA-1,3-GLUCAN SYNTHASE AGS1-RELATED"/>
    <property type="match status" value="1"/>
</dbReference>
<dbReference type="GeneID" id="20670902"/>
<dbReference type="InterPro" id="IPR017853">
    <property type="entry name" value="GH"/>
</dbReference>
<dbReference type="Gene3D" id="3.40.50.2000">
    <property type="entry name" value="Glycogen Phosphorylase B"/>
    <property type="match status" value="2"/>
</dbReference>
<name>W4KJ31_HETIT</name>
<dbReference type="STRING" id="747525.W4KJ31"/>
<dbReference type="SUPFAM" id="SSF51445">
    <property type="entry name" value="(Trans)glycosidases"/>
    <property type="match status" value="1"/>
</dbReference>
<dbReference type="KEGG" id="hir:HETIRDRAFT_32273"/>
<organism evidence="11 12">
    <name type="scientific">Heterobasidion irregulare (strain TC 32-1)</name>
    <dbReference type="NCBI Taxonomy" id="747525"/>
    <lineage>
        <taxon>Eukaryota</taxon>
        <taxon>Fungi</taxon>
        <taxon>Dikarya</taxon>
        <taxon>Basidiomycota</taxon>
        <taxon>Agaricomycotina</taxon>
        <taxon>Agaricomycetes</taxon>
        <taxon>Russulales</taxon>
        <taxon>Bondarzewiaceae</taxon>
        <taxon>Heterobasidion</taxon>
        <taxon>Heterobasidion annosum species complex</taxon>
    </lineage>
</organism>
<dbReference type="RefSeq" id="XP_009541740.1">
    <property type="nucleotide sequence ID" value="XM_009543445.1"/>
</dbReference>
<feature type="transmembrane region" description="Helical" evidence="8">
    <location>
        <begin position="2265"/>
        <end position="2283"/>
    </location>
</feature>
<feature type="transmembrane region" description="Helical" evidence="8">
    <location>
        <begin position="1951"/>
        <end position="1970"/>
    </location>
</feature>
<feature type="transmembrane region" description="Helical" evidence="8">
    <location>
        <begin position="2043"/>
        <end position="2065"/>
    </location>
</feature>
<dbReference type="InterPro" id="IPR058659">
    <property type="entry name" value="Mok11-13/Ags1-like_CBM"/>
</dbReference>
<feature type="chain" id="PRO_5004845510" description="alpha-1,3-glucan synthase" evidence="9">
    <location>
        <begin position="20"/>
        <end position="2341"/>
    </location>
</feature>
<dbReference type="Pfam" id="PF26111">
    <property type="entry name" value="Ig_Mok13"/>
    <property type="match status" value="1"/>
</dbReference>
<gene>
    <name evidence="11" type="ORF">HETIRDRAFT_32273</name>
</gene>
<feature type="transmembrane region" description="Helical" evidence="8">
    <location>
        <begin position="1977"/>
        <end position="1997"/>
    </location>
</feature>
<dbReference type="Gene3D" id="3.20.20.80">
    <property type="entry name" value="Glycosidases"/>
    <property type="match status" value="2"/>
</dbReference>
<keyword evidence="12" id="KW-1185">Reference proteome</keyword>
<dbReference type="eggNOG" id="ENOG502QSGC">
    <property type="taxonomic scope" value="Eukaryota"/>
</dbReference>
<keyword evidence="4 11" id="KW-0808">Transferase</keyword>
<keyword evidence="8" id="KW-1133">Transmembrane helix</keyword>
<evidence type="ECO:0000256" key="1">
    <source>
        <dbReference type="ARBA" id="ARBA00006122"/>
    </source>
</evidence>
<dbReference type="Pfam" id="PF00128">
    <property type="entry name" value="Alpha-amylase"/>
    <property type="match status" value="1"/>
</dbReference>
<dbReference type="InterPro" id="IPR001296">
    <property type="entry name" value="Glyco_trans_1"/>
</dbReference>
<evidence type="ECO:0000256" key="9">
    <source>
        <dbReference type="SAM" id="SignalP"/>
    </source>
</evidence>
<feature type="signal peptide" evidence="9">
    <location>
        <begin position="1"/>
        <end position="19"/>
    </location>
</feature>
<dbReference type="FunFam" id="3.20.20.80:FF:000114">
    <property type="entry name" value="Cell wall alpha-1,3-glucan synthase ags1"/>
    <property type="match status" value="1"/>
</dbReference>
<dbReference type="GO" id="GO:0070600">
    <property type="term" value="P:fungal-type cell wall (1-&gt;3)-alpha-glucan biosynthetic process"/>
    <property type="evidence" value="ECO:0007669"/>
    <property type="project" value="TreeGrafter"/>
</dbReference>
<feature type="compositionally biased region" description="Basic and acidic residues" evidence="7">
    <location>
        <begin position="1721"/>
        <end position="1733"/>
    </location>
</feature>
<feature type="region of interest" description="Disordered" evidence="7">
    <location>
        <begin position="1651"/>
        <end position="1737"/>
    </location>
</feature>
<evidence type="ECO:0000256" key="8">
    <source>
        <dbReference type="SAM" id="Phobius"/>
    </source>
</evidence>
<keyword evidence="9" id="KW-0732">Signal</keyword>
<evidence type="ECO:0000256" key="6">
    <source>
        <dbReference type="ARBA" id="ARBA00048960"/>
    </source>
</evidence>
<feature type="transmembrane region" description="Helical" evidence="8">
    <location>
        <begin position="2080"/>
        <end position="2101"/>
    </location>
</feature>
<feature type="region of interest" description="Disordered" evidence="7">
    <location>
        <begin position="1849"/>
        <end position="1892"/>
    </location>
</feature>
<dbReference type="OrthoDB" id="512920at2759"/>
<feature type="compositionally biased region" description="Polar residues" evidence="7">
    <location>
        <begin position="1669"/>
        <end position="1689"/>
    </location>
</feature>